<evidence type="ECO:0000259" key="2">
    <source>
        <dbReference type="Pfam" id="PF13625"/>
    </source>
</evidence>
<reference evidence="3 4" key="1">
    <citation type="submission" date="2016-10" db="EMBL/GenBank/DDBJ databases">
        <authorList>
            <person name="de Groot N.N."/>
        </authorList>
    </citation>
    <scope>NUCLEOTIDE SEQUENCE [LARGE SCALE GENOMIC DNA]</scope>
    <source>
        <strain evidence="4">P4-7,KCTC 19426,CECT 7604</strain>
    </source>
</reference>
<name>A0A1H0J7I7_9ACTN</name>
<dbReference type="OrthoDB" id="3415124at2"/>
<dbReference type="RefSeq" id="WP_090474691.1">
    <property type="nucleotide sequence ID" value="NZ_LT629710.1"/>
</dbReference>
<dbReference type="InterPro" id="IPR032830">
    <property type="entry name" value="XPB/Ssl2_N"/>
</dbReference>
<accession>A0A1H0J7I7</accession>
<organism evidence="3 4">
    <name type="scientific">Nakamurella panacisegetis</name>
    <dbReference type="NCBI Taxonomy" id="1090615"/>
    <lineage>
        <taxon>Bacteria</taxon>
        <taxon>Bacillati</taxon>
        <taxon>Actinomycetota</taxon>
        <taxon>Actinomycetes</taxon>
        <taxon>Nakamurellales</taxon>
        <taxon>Nakamurellaceae</taxon>
        <taxon>Nakamurella</taxon>
    </lineage>
</organism>
<dbReference type="EMBL" id="LT629710">
    <property type="protein sequence ID" value="SDO39686.1"/>
    <property type="molecule type" value="Genomic_DNA"/>
</dbReference>
<dbReference type="GO" id="GO:0004386">
    <property type="term" value="F:helicase activity"/>
    <property type="evidence" value="ECO:0007669"/>
    <property type="project" value="UniProtKB-KW"/>
</dbReference>
<keyword evidence="3" id="KW-0067">ATP-binding</keyword>
<evidence type="ECO:0000313" key="4">
    <source>
        <dbReference type="Proteomes" id="UP000198741"/>
    </source>
</evidence>
<keyword evidence="3" id="KW-0547">Nucleotide-binding</keyword>
<evidence type="ECO:0000313" key="3">
    <source>
        <dbReference type="EMBL" id="SDO39686.1"/>
    </source>
</evidence>
<keyword evidence="3" id="KW-0378">Hydrolase</keyword>
<feature type="domain" description="Helicase XPB/Ssl2 N-terminal" evidence="2">
    <location>
        <begin position="461"/>
        <end position="583"/>
    </location>
</feature>
<proteinExistence type="predicted"/>
<dbReference type="Pfam" id="PF13280">
    <property type="entry name" value="WYL"/>
    <property type="match status" value="1"/>
</dbReference>
<dbReference type="AlphaFoldDB" id="A0A1H0J7I7"/>
<dbReference type="PROSITE" id="PS52050">
    <property type="entry name" value="WYL"/>
    <property type="match status" value="1"/>
</dbReference>
<keyword evidence="3" id="KW-0347">Helicase</keyword>
<dbReference type="Pfam" id="PF13625">
    <property type="entry name" value="Helicase_C_3"/>
    <property type="match status" value="1"/>
</dbReference>
<dbReference type="STRING" id="1090615.SAMN04515671_0809"/>
<gene>
    <name evidence="3" type="ORF">SAMN04515671_0809</name>
</gene>
<keyword evidence="4" id="KW-1185">Reference proteome</keyword>
<protein>
    <submittedName>
        <fullName evidence="3">Helicase conserved C-terminal domain-containing protein</fullName>
    </submittedName>
</protein>
<sequence>MASTLEWLRGRDDAALMEMLRARPDLTVPAPTDLSVLARRLDSPPSVWRALESLNRFAVQVLESVVLLGAGQHAVTPAEVTAFLGKDAPIRQVKRVFGELETLALVRGGAAVRPSAAVPAAMGEFPGGFGPPGRLTADETALALASASDDGRALLARLAKGRPRGTVGTTGPLADLVRGLVDAGLLIRVDQATVLLPREVGLALRGTAPLGPVHTSSPPVTFVEKGTATVDGTAAGQAVAAVAVANRMLDLLGQVPAPALKSGGMGVRELRRLAKELDLDPAITALHVELLAAAGLIATSEPRTKTALNSWTPTGAADDFADGDVEESWSLLATTWLDLRRDPSRTGTKDAAGKVLAALSAELSWVRGPVDRRFVLAALAELPPGTGLEPESLSTRLAWSAPLRTPERRDPMAATVIAEATALGIVAFSAISTAGRRLLTGTAQEAAAELTSALPSPVDKVMVQADLTVVAPGRLVPELAARLAAAAEVESAGSATVYRVTPDSLRRAFDGGASTGDLHELFEQHSLTGVPQALTYLIDDVARRHGVLRVGAAASYLRSEDPALIDQAIAQAASSGVLVRRLAPTVAISTSRLEDLLAPLRQAGLVPAAEDASGTVIDLRAAPQRTGGATLAPARRREPPLPSEDQLTALIGRMRSADSNPETAEQSPQETLALLRHAADHRGAVWIGYVDSEGGTTRRMIEPVAVSGGAVAAFDRLRDTMRTFALHRITGVQAVPDAAP</sequence>
<feature type="domain" description="WYL" evidence="1">
    <location>
        <begin position="670"/>
        <end position="733"/>
    </location>
</feature>
<dbReference type="Proteomes" id="UP000198741">
    <property type="component" value="Chromosome I"/>
</dbReference>
<dbReference type="InterPro" id="IPR026881">
    <property type="entry name" value="WYL_dom"/>
</dbReference>
<evidence type="ECO:0000259" key="1">
    <source>
        <dbReference type="Pfam" id="PF13280"/>
    </source>
</evidence>